<organism evidence="3 4">
    <name type="scientific">Entamoeba histolytica</name>
    <dbReference type="NCBI Taxonomy" id="5759"/>
    <lineage>
        <taxon>Eukaryota</taxon>
        <taxon>Amoebozoa</taxon>
        <taxon>Evosea</taxon>
        <taxon>Archamoebae</taxon>
        <taxon>Mastigamoebida</taxon>
        <taxon>Entamoebidae</taxon>
        <taxon>Entamoeba</taxon>
    </lineage>
</organism>
<feature type="region of interest" description="Disordered" evidence="1">
    <location>
        <begin position="33"/>
        <end position="76"/>
    </location>
</feature>
<dbReference type="EMBL" id="BDEQ01000001">
    <property type="protein sequence ID" value="GAT98586.1"/>
    <property type="molecule type" value="Genomic_DNA"/>
</dbReference>
<dbReference type="Pfam" id="PF22669">
    <property type="entry name" value="Exo_endo_phos2"/>
    <property type="match status" value="1"/>
</dbReference>
<feature type="compositionally biased region" description="Basic and acidic residues" evidence="1">
    <location>
        <begin position="51"/>
        <end position="61"/>
    </location>
</feature>
<dbReference type="FunFam" id="3.60.10.10:FF:000040">
    <property type="entry name" value="Inositol polyphosphate 5-phosphatase, putative"/>
    <property type="match status" value="1"/>
</dbReference>
<protein>
    <submittedName>
        <fullName evidence="3">Inositol polyphosphate 5-phosphatase putative</fullName>
    </submittedName>
</protein>
<dbReference type="InterPro" id="IPR047078">
    <property type="entry name" value="RhoGAP_OCRL1"/>
</dbReference>
<comment type="caution">
    <text evidence="3">The sequence shown here is derived from an EMBL/GenBank/DDBJ whole genome shotgun (WGS) entry which is preliminary data.</text>
</comment>
<dbReference type="SMART" id="SM00128">
    <property type="entry name" value="IPPc"/>
    <property type="match status" value="1"/>
</dbReference>
<feature type="compositionally biased region" description="Low complexity" evidence="1">
    <location>
        <begin position="65"/>
        <end position="76"/>
    </location>
</feature>
<feature type="domain" description="Inositol polyphosphate-related phosphatase" evidence="2">
    <location>
        <begin position="163"/>
        <end position="468"/>
    </location>
</feature>
<dbReference type="InterPro" id="IPR036691">
    <property type="entry name" value="Endo/exonu/phosph_ase_sf"/>
</dbReference>
<dbReference type="VEuPathDB" id="AmoebaDB:EHI7A_053400"/>
<dbReference type="OMA" id="ICKSINR"/>
<dbReference type="VEuPathDB" id="AmoebaDB:EHI5A_085340"/>
<dbReference type="AlphaFoldDB" id="A0A5K1VUI6"/>
<accession>A0A5K1VUI6</accession>
<dbReference type="InterPro" id="IPR013783">
    <property type="entry name" value="Ig-like_fold"/>
</dbReference>
<dbReference type="Gene3D" id="3.60.10.10">
    <property type="entry name" value="Endonuclease/exonuclease/phosphatase"/>
    <property type="match status" value="1"/>
</dbReference>
<dbReference type="VEuPathDB" id="AmoebaDB:KM1_097860"/>
<dbReference type="VEuPathDB" id="AmoebaDB:EHI_088450"/>
<dbReference type="Gene3D" id="2.60.40.10">
    <property type="entry name" value="Immunoglobulins"/>
    <property type="match status" value="1"/>
</dbReference>
<dbReference type="PANTHER" id="PTHR11200:SF300">
    <property type="entry name" value="TYPE II INOSITOL 1,4,5-TRISPHOSPHATE 5-PHOSPHATASE"/>
    <property type="match status" value="1"/>
</dbReference>
<evidence type="ECO:0000256" key="1">
    <source>
        <dbReference type="SAM" id="MobiDB-lite"/>
    </source>
</evidence>
<sequence length="797" mass="92700">MSQPQNYSFSNLSPRRTVMTPKFMLEHERLTEQVQASVRTTSTPPSLSTTPKEHERKEWIKSHRTTTSLSSYSRRTSSNAKQFLGRSKTLEEDNEMFKPTTPPSPSFVPVVPRMWVAMNRQPTKEEICKSPEIYKDFNCFAEDSQGWKEKSILDQLPFYAIAKELKIQICTWNINQGLYDQEIVDKWTSLLSEKPDIVALGVQELDMSVDAIITGKKYSERAEQWKDVICKSVNRNGGNEYDESGWYQLCGIVLFVFVHKHIKSQIKMFGLSECRTGAMSGKLANKGGVAIGMKIYDSTICFVNSHLAAHQEFCERRNKDWEEISKMKIKYYNGTSSLSIPLLQHDVVIWMGDLNYRIDMEDSEVRKLVQEKDLTTLYRNDQLFNSRIKKKVFQNFKEAKITFLPTFKIKIGNGEYVDNRIPSWCDRVLYKTERRHGVIVEKYTSFELYNSDHKPVSAFMKVYLQQINQEKKKMVEEFMDKAEKWYSMVVVPEVSASMTYFEFRGVNVLTEYSQEITIVNTGKSRLHLTLIQDEQKENLHLWAKVQMSTDRIEIMEGKDTAKVKVSIKFDLHSAHLYQEKEACKFAFEIGIKYTKHTIPIVVKVYPKQSCIGMSLKSLSLLNRPVRGNVLNSYQGLPFTIPKEIYRLVDKLLSLSNEELQNCFIQKSTPTQRQEVLDSIDKDSQFLPGILASSYLDILLVVLAGFQDSLLHDNFISEIKYYVNNLELAKRYVIYMMEETHRNVFLYILKTIKELIERGLDRRTVIHLFGLTMLHTKKDDYETQQMCERILTLLLDSM</sequence>
<dbReference type="GO" id="GO:0046856">
    <property type="term" value="P:phosphatidylinositol dephosphorylation"/>
    <property type="evidence" value="ECO:0007669"/>
    <property type="project" value="InterPro"/>
</dbReference>
<dbReference type="PANTHER" id="PTHR11200">
    <property type="entry name" value="INOSITOL 5-PHOSPHATASE"/>
    <property type="match status" value="1"/>
</dbReference>
<dbReference type="CDD" id="cd04380">
    <property type="entry name" value="RhoGAP_OCRL1"/>
    <property type="match status" value="1"/>
</dbReference>
<name>A0A5K1VUI6_ENTHI</name>
<evidence type="ECO:0000313" key="4">
    <source>
        <dbReference type="Proteomes" id="UP000078387"/>
    </source>
</evidence>
<dbReference type="CDD" id="cd09074">
    <property type="entry name" value="INPP5c"/>
    <property type="match status" value="1"/>
</dbReference>
<dbReference type="GO" id="GO:0004445">
    <property type="term" value="F:inositol-polyphosphate 5-phosphatase activity"/>
    <property type="evidence" value="ECO:0007669"/>
    <property type="project" value="TreeGrafter"/>
</dbReference>
<dbReference type="InterPro" id="IPR046985">
    <property type="entry name" value="IP5"/>
</dbReference>
<dbReference type="GO" id="GO:0004439">
    <property type="term" value="F:phosphatidylinositol-4,5-bisphosphate 5-phosphatase activity"/>
    <property type="evidence" value="ECO:0007669"/>
    <property type="project" value="TreeGrafter"/>
</dbReference>
<dbReference type="GO" id="GO:0034485">
    <property type="term" value="F:phosphatidylinositol-3,4,5-trisphosphate 5-phosphatase activity"/>
    <property type="evidence" value="ECO:0007669"/>
    <property type="project" value="TreeGrafter"/>
</dbReference>
<feature type="compositionally biased region" description="Low complexity" evidence="1">
    <location>
        <begin position="40"/>
        <end position="50"/>
    </location>
</feature>
<dbReference type="Proteomes" id="UP000078387">
    <property type="component" value="Unassembled WGS sequence"/>
</dbReference>
<evidence type="ECO:0000259" key="2">
    <source>
        <dbReference type="SMART" id="SM00128"/>
    </source>
</evidence>
<proteinExistence type="predicted"/>
<dbReference type="SUPFAM" id="SSF56219">
    <property type="entry name" value="DNase I-like"/>
    <property type="match status" value="1"/>
</dbReference>
<dbReference type="InterPro" id="IPR000300">
    <property type="entry name" value="IPPc"/>
</dbReference>
<dbReference type="VEuPathDB" id="AmoebaDB:EHI8A_052840"/>
<reference evidence="3 4" key="1">
    <citation type="submission" date="2016-05" db="EMBL/GenBank/DDBJ databases">
        <title>First whole genome sequencing of Entamoeba histolytica HM1:IMSS-clone-6.</title>
        <authorList>
            <person name="Mukherjee Avik.K."/>
            <person name="Izumyama S."/>
            <person name="Nakada-Tsukui K."/>
            <person name="Nozaki T."/>
        </authorList>
    </citation>
    <scope>NUCLEOTIDE SEQUENCE [LARGE SCALE GENOMIC DNA]</scope>
    <source>
        <strain evidence="3 4">HM1:IMSS clone 6</strain>
    </source>
</reference>
<evidence type="ECO:0000313" key="3">
    <source>
        <dbReference type="EMBL" id="GAT98586.1"/>
    </source>
</evidence>
<gene>
    <name evidence="3" type="ORF">CL6EHI_088450</name>
</gene>